<feature type="region of interest" description="Disordered" evidence="1">
    <location>
        <begin position="191"/>
        <end position="216"/>
    </location>
</feature>
<dbReference type="eggNOG" id="arCOG02276">
    <property type="taxonomic scope" value="Archaea"/>
</dbReference>
<dbReference type="KEGG" id="gac:GACE_0824"/>
<keyword evidence="3" id="KW-0418">Kinase</keyword>
<dbReference type="AlphaFoldDB" id="A0A0A7GDI1"/>
<reference evidence="3 4" key="1">
    <citation type="journal article" date="2015" name="Appl. Environ. Microbiol.">
        <title>The Geoglobus acetivorans genome: Fe(III) reduction, acetate utilization, autotrophic growth, and degradation of aromatic compounds in a hyperthermophilic archaeon.</title>
        <authorList>
            <person name="Mardanov A.V."/>
            <person name="Slododkina G.B."/>
            <person name="Slobodkin A.I."/>
            <person name="Beletsky A.V."/>
            <person name="Gavrilov S.N."/>
            <person name="Kublanov I.V."/>
            <person name="Bonch-Osmolovskaya E.A."/>
            <person name="Skryabin K.G."/>
            <person name="Ravin N.V."/>
        </authorList>
    </citation>
    <scope>NUCLEOTIDE SEQUENCE [LARGE SCALE GENOMIC DNA]</scope>
    <source>
        <strain evidence="3 4">SBH6</strain>
    </source>
</reference>
<dbReference type="CDD" id="cd00130">
    <property type="entry name" value="PAS"/>
    <property type="match status" value="1"/>
</dbReference>
<sequence>MNPEDLERVAEEWIEKVAPGIPSDLLNRVRRVIAKGIVEVLSGQRTVDDLVGEVDESLIEELIRRGQGPEDFLRRIELLIEIVRKYERSEQEELLPVIYELQMKALGKVLRVYSRITAGEVLARKRAERAYRVLNAVNEVILRADGEEKMLEDVCRVIVEVGGYKHAWIGYAENGRVIRLAAKYGYGHEESEKQQSSLTGSETAGSPGDASSDDGCSPCIKMAEREGFASSIALPLKYDGEIYGVLNIYAPESDVFDDQEVDLLTKLAENISYAISKIRTEAEKKKIDQLYRLLVDNTGTAILLIEDGRVVFANRRAEELSDYSKEQLIGKPFIELVCEKDREKVMRMHMMRLENPDSVPQSYRLNYVDSEGNMRSGVAIVAKVPESRKFIVSVIDITDLMLAIGQIEENIEKFAILVDKIRNPLAAIHGYVEEYVEDETLREKIFEQIARIVKLVNQLEDGWMESEDVRMFLRKFER</sequence>
<dbReference type="NCBIfam" id="TIGR00229">
    <property type="entry name" value="sensory_box"/>
    <property type="match status" value="1"/>
</dbReference>
<feature type="domain" description="PAS" evidence="2">
    <location>
        <begin position="306"/>
        <end position="356"/>
    </location>
</feature>
<evidence type="ECO:0000313" key="3">
    <source>
        <dbReference type="EMBL" id="AIY89873.1"/>
    </source>
</evidence>
<dbReference type="Gene3D" id="3.30.450.40">
    <property type="match status" value="1"/>
</dbReference>
<dbReference type="SMART" id="SM00091">
    <property type="entry name" value="PAS"/>
    <property type="match status" value="1"/>
</dbReference>
<evidence type="ECO:0000259" key="2">
    <source>
        <dbReference type="PROSITE" id="PS50112"/>
    </source>
</evidence>
<dbReference type="InterPro" id="IPR013767">
    <property type="entry name" value="PAS_fold"/>
</dbReference>
<dbReference type="GeneID" id="24797420"/>
<dbReference type="InterPro" id="IPR003018">
    <property type="entry name" value="GAF"/>
</dbReference>
<dbReference type="GO" id="GO:0000155">
    <property type="term" value="F:phosphorelay sensor kinase activity"/>
    <property type="evidence" value="ECO:0007669"/>
    <property type="project" value="InterPro"/>
</dbReference>
<keyword evidence="3" id="KW-0808">Transferase</keyword>
<dbReference type="InterPro" id="IPR035965">
    <property type="entry name" value="PAS-like_dom_sf"/>
</dbReference>
<gene>
    <name evidence="3" type="ORF">GACE_0824</name>
</gene>
<dbReference type="eggNOG" id="arCOG06192">
    <property type="taxonomic scope" value="Archaea"/>
</dbReference>
<dbReference type="Pfam" id="PF13185">
    <property type="entry name" value="GAF_2"/>
    <property type="match status" value="1"/>
</dbReference>
<proteinExistence type="predicted"/>
<dbReference type="Pfam" id="PF00989">
    <property type="entry name" value="PAS"/>
    <property type="match status" value="1"/>
</dbReference>
<accession>A0A0A7GDI1</accession>
<dbReference type="Proteomes" id="UP000030624">
    <property type="component" value="Chromosome"/>
</dbReference>
<name>A0A0A7GDI1_GEOAI</name>
<dbReference type="CDD" id="cd00082">
    <property type="entry name" value="HisKA"/>
    <property type="match status" value="1"/>
</dbReference>
<dbReference type="InterPro" id="IPR000014">
    <property type="entry name" value="PAS"/>
</dbReference>
<dbReference type="PROSITE" id="PS50112">
    <property type="entry name" value="PAS"/>
    <property type="match status" value="1"/>
</dbReference>
<organism evidence="3 4">
    <name type="scientific">Geoglobus acetivorans</name>
    <dbReference type="NCBI Taxonomy" id="565033"/>
    <lineage>
        <taxon>Archaea</taxon>
        <taxon>Methanobacteriati</taxon>
        <taxon>Methanobacteriota</taxon>
        <taxon>Archaeoglobi</taxon>
        <taxon>Archaeoglobales</taxon>
        <taxon>Archaeoglobaceae</taxon>
        <taxon>Geoglobus</taxon>
    </lineage>
</organism>
<dbReference type="RefSeq" id="WP_048091405.1">
    <property type="nucleotide sequence ID" value="NZ_CP009552.1"/>
</dbReference>
<dbReference type="InterPro" id="IPR003661">
    <property type="entry name" value="HisK_dim/P_dom"/>
</dbReference>
<evidence type="ECO:0000256" key="1">
    <source>
        <dbReference type="SAM" id="MobiDB-lite"/>
    </source>
</evidence>
<feature type="compositionally biased region" description="Polar residues" evidence="1">
    <location>
        <begin position="194"/>
        <end position="204"/>
    </location>
</feature>
<protein>
    <submittedName>
        <fullName evidence="3">Signal-transducing histidine kinase, putative</fullName>
    </submittedName>
</protein>
<dbReference type="InterPro" id="IPR029016">
    <property type="entry name" value="GAF-like_dom_sf"/>
</dbReference>
<dbReference type="SUPFAM" id="SSF55781">
    <property type="entry name" value="GAF domain-like"/>
    <property type="match status" value="1"/>
</dbReference>
<dbReference type="HOGENOM" id="CLU_570626_0_0_2"/>
<dbReference type="STRING" id="565033.GACE_0824"/>
<dbReference type="GO" id="GO:0006355">
    <property type="term" value="P:regulation of DNA-templated transcription"/>
    <property type="evidence" value="ECO:0007669"/>
    <property type="project" value="InterPro"/>
</dbReference>
<dbReference type="EMBL" id="CP009552">
    <property type="protein sequence ID" value="AIY89873.1"/>
    <property type="molecule type" value="Genomic_DNA"/>
</dbReference>
<dbReference type="SUPFAM" id="SSF55785">
    <property type="entry name" value="PYP-like sensor domain (PAS domain)"/>
    <property type="match status" value="1"/>
</dbReference>
<dbReference type="Gene3D" id="3.30.450.20">
    <property type="entry name" value="PAS domain"/>
    <property type="match status" value="1"/>
</dbReference>
<evidence type="ECO:0000313" key="4">
    <source>
        <dbReference type="Proteomes" id="UP000030624"/>
    </source>
</evidence>